<feature type="region of interest" description="Disordered" evidence="1">
    <location>
        <begin position="78"/>
        <end position="115"/>
    </location>
</feature>
<keyword evidence="5" id="KW-1185">Reference proteome</keyword>
<dbReference type="Pfam" id="PF13676">
    <property type="entry name" value="TIR_2"/>
    <property type="match status" value="1"/>
</dbReference>
<evidence type="ECO:0000256" key="1">
    <source>
        <dbReference type="SAM" id="MobiDB-lite"/>
    </source>
</evidence>
<dbReference type="InterPro" id="IPR000157">
    <property type="entry name" value="TIR_dom"/>
</dbReference>
<reference evidence="3 5" key="1">
    <citation type="journal article" date="2015" name="Genome Announc.">
        <title>Draft Genome of the Euendolithic (true boring) Cyanobacterium Mastigocoleus testarum strain BC008.</title>
        <authorList>
            <person name="Guida B.S."/>
            <person name="Garcia-Pichel F."/>
        </authorList>
    </citation>
    <scope>NUCLEOTIDE SEQUENCE [LARGE SCALE GENOMIC DNA]</scope>
    <source>
        <strain evidence="3 5">BC008</strain>
    </source>
</reference>
<dbReference type="Gene3D" id="3.40.50.10140">
    <property type="entry name" value="Toll/interleukin-1 receptor homology (TIR) domain"/>
    <property type="match status" value="1"/>
</dbReference>
<sequence>MQPDIELDGKTRKQFHDALLSAFPSEADLEQMVNFELDENLNYIATGGNYSEVVFKLIKWAQAQGRIEELLTAARSANPGNPKLKSFDEQMRSRPNTNPTPVTANPKHISSSPESSDFDVFLAHNSSDKPQVEAVATELRQRGIKYWLDKEQIPPGRWFQYVIQEAIPNVKSAAIFIGVNAVGKWQKLELRSFINRCVEADIPVIPVLLPGVNKIPENLVFLQEFSWVKFSQSINEKEALDNLEWGITGKRPQ</sequence>
<dbReference type="Pfam" id="PF19955">
    <property type="entry name" value="EAD1"/>
    <property type="match status" value="1"/>
</dbReference>
<dbReference type="EMBL" id="LMTZ01000115">
    <property type="protein sequence ID" value="KST64922.1"/>
    <property type="molecule type" value="Genomic_DNA"/>
</dbReference>
<dbReference type="AlphaFoldDB" id="A0A0V7ZJZ2"/>
<dbReference type="InterPro" id="IPR035897">
    <property type="entry name" value="Toll_tir_struct_dom_sf"/>
</dbReference>
<dbReference type="PROSITE" id="PS50104">
    <property type="entry name" value="TIR"/>
    <property type="match status" value="1"/>
</dbReference>
<evidence type="ECO:0000313" key="4">
    <source>
        <dbReference type="EMBL" id="KST65029.1"/>
    </source>
</evidence>
<evidence type="ECO:0000259" key="2">
    <source>
        <dbReference type="PROSITE" id="PS50104"/>
    </source>
</evidence>
<dbReference type="GO" id="GO:0007165">
    <property type="term" value="P:signal transduction"/>
    <property type="evidence" value="ECO:0007669"/>
    <property type="project" value="InterPro"/>
</dbReference>
<feature type="compositionally biased region" description="Low complexity" evidence="1">
    <location>
        <begin position="95"/>
        <end position="106"/>
    </location>
</feature>
<evidence type="ECO:0000313" key="3">
    <source>
        <dbReference type="EMBL" id="KST64922.1"/>
    </source>
</evidence>
<dbReference type="RefSeq" id="WP_058184111.1">
    <property type="nucleotide sequence ID" value="NZ_LMTZ01000114.1"/>
</dbReference>
<dbReference type="EMBL" id="LMTZ01000114">
    <property type="protein sequence ID" value="KST65029.1"/>
    <property type="molecule type" value="Genomic_DNA"/>
</dbReference>
<evidence type="ECO:0000313" key="5">
    <source>
        <dbReference type="Proteomes" id="UP000053372"/>
    </source>
</evidence>
<accession>A0A0V7ZJZ2</accession>
<dbReference type="Proteomes" id="UP000053372">
    <property type="component" value="Unassembled WGS sequence"/>
</dbReference>
<comment type="caution">
    <text evidence="3">The sequence shown here is derived from an EMBL/GenBank/DDBJ whole genome shotgun (WGS) entry which is preliminary data.</text>
</comment>
<gene>
    <name evidence="3" type="ORF">BC008_19105</name>
    <name evidence="4" type="ORF">BC008_19710</name>
</gene>
<name>A0A0V7ZJZ2_9CYAN</name>
<dbReference type="InterPro" id="IPR045430">
    <property type="entry name" value="EAD1"/>
</dbReference>
<feature type="domain" description="TIR" evidence="2">
    <location>
        <begin position="116"/>
        <end position="234"/>
    </location>
</feature>
<proteinExistence type="predicted"/>
<dbReference type="SUPFAM" id="SSF52200">
    <property type="entry name" value="Toll/Interleukin receptor TIR domain"/>
    <property type="match status" value="1"/>
</dbReference>
<protein>
    <recommendedName>
        <fullName evidence="2">TIR domain-containing protein</fullName>
    </recommendedName>
</protein>
<organism evidence="3 5">
    <name type="scientific">Mastigocoleus testarum BC008</name>
    <dbReference type="NCBI Taxonomy" id="371196"/>
    <lineage>
        <taxon>Bacteria</taxon>
        <taxon>Bacillati</taxon>
        <taxon>Cyanobacteriota</taxon>
        <taxon>Cyanophyceae</taxon>
        <taxon>Nostocales</taxon>
        <taxon>Hapalosiphonaceae</taxon>
        <taxon>Mastigocoleus</taxon>
    </lineage>
</organism>